<feature type="domain" description="DinB-like" evidence="1">
    <location>
        <begin position="11"/>
        <end position="161"/>
    </location>
</feature>
<accession>A0A382L006</accession>
<dbReference type="EMBL" id="UINC01083187">
    <property type="protein sequence ID" value="SVC28652.1"/>
    <property type="molecule type" value="Genomic_DNA"/>
</dbReference>
<dbReference type="InterPro" id="IPR034660">
    <property type="entry name" value="DinB/YfiT-like"/>
</dbReference>
<dbReference type="SUPFAM" id="SSF109854">
    <property type="entry name" value="DinB/YfiT-like putative metalloenzymes"/>
    <property type="match status" value="1"/>
</dbReference>
<proteinExistence type="predicted"/>
<reference evidence="2" key="1">
    <citation type="submission" date="2018-05" db="EMBL/GenBank/DDBJ databases">
        <authorList>
            <person name="Lanie J.A."/>
            <person name="Ng W.-L."/>
            <person name="Kazmierczak K.M."/>
            <person name="Andrzejewski T.M."/>
            <person name="Davidsen T.M."/>
            <person name="Wayne K.J."/>
            <person name="Tettelin H."/>
            <person name="Glass J.I."/>
            <person name="Rusch D."/>
            <person name="Podicherti R."/>
            <person name="Tsui H.-C.T."/>
            <person name="Winkler M.E."/>
        </authorList>
    </citation>
    <scope>NUCLEOTIDE SEQUENCE</scope>
</reference>
<organism evidence="2">
    <name type="scientific">marine metagenome</name>
    <dbReference type="NCBI Taxonomy" id="408172"/>
    <lineage>
        <taxon>unclassified sequences</taxon>
        <taxon>metagenomes</taxon>
        <taxon>ecological metagenomes</taxon>
    </lineage>
</organism>
<protein>
    <recommendedName>
        <fullName evidence="1">DinB-like domain-containing protein</fullName>
    </recommendedName>
</protein>
<evidence type="ECO:0000259" key="1">
    <source>
        <dbReference type="Pfam" id="PF12867"/>
    </source>
</evidence>
<sequence length="176" mass="19707">MPASDVIKTSLERNWGMVDRAVDNLDDAMLSRLIDGQVNSIAWLLWHMTRVVDVFTQTRLRGIPQLWVQDGWVEKCGLSDDPETTGQGWSPEQVAAWKAPTKVVLLGYFEATKAEARKYLDGLSNADLDTTRIVPPATEPRSVSEMLGILLYDNIVHGGQIAFLRGYFEGRGWFAP</sequence>
<dbReference type="Gene3D" id="1.20.120.450">
    <property type="entry name" value="dinb family like domain"/>
    <property type="match status" value="1"/>
</dbReference>
<gene>
    <name evidence="2" type="ORF">METZ01_LOCUS281506</name>
</gene>
<dbReference type="InterPro" id="IPR024775">
    <property type="entry name" value="DinB-like"/>
</dbReference>
<name>A0A382L006_9ZZZZ</name>
<evidence type="ECO:0000313" key="2">
    <source>
        <dbReference type="EMBL" id="SVC28652.1"/>
    </source>
</evidence>
<dbReference type="Pfam" id="PF12867">
    <property type="entry name" value="DinB_2"/>
    <property type="match status" value="1"/>
</dbReference>
<dbReference type="AlphaFoldDB" id="A0A382L006"/>